<dbReference type="EMBL" id="LWRY01000116">
    <property type="protein sequence ID" value="OCX72166.1"/>
    <property type="molecule type" value="Genomic_DNA"/>
</dbReference>
<feature type="region of interest" description="Disordered" evidence="1">
    <location>
        <begin position="84"/>
        <end position="110"/>
    </location>
</feature>
<protein>
    <submittedName>
        <fullName evidence="3">Uncharacterized protein</fullName>
    </submittedName>
</protein>
<keyword evidence="2" id="KW-0732">Signal</keyword>
<feature type="chain" id="PRO_5009838065" evidence="2">
    <location>
        <begin position="26"/>
        <end position="110"/>
    </location>
</feature>
<feature type="signal peptide" evidence="2">
    <location>
        <begin position="1"/>
        <end position="25"/>
    </location>
</feature>
<dbReference type="RefSeq" id="WP_065974195.1">
    <property type="nucleotide sequence ID" value="NZ_LWRY01000116.1"/>
</dbReference>
<keyword evidence="4" id="KW-1185">Reference proteome</keyword>
<organism evidence="3 4">
    <name type="scientific">Acidithiobacillus thiooxidans</name>
    <name type="common">Thiobacillus thiooxidans</name>
    <dbReference type="NCBI Taxonomy" id="930"/>
    <lineage>
        <taxon>Bacteria</taxon>
        <taxon>Pseudomonadati</taxon>
        <taxon>Pseudomonadota</taxon>
        <taxon>Acidithiobacillia</taxon>
        <taxon>Acidithiobacillales</taxon>
        <taxon>Acidithiobacillaceae</taxon>
        <taxon>Acidithiobacillus</taxon>
    </lineage>
</organism>
<gene>
    <name evidence="3" type="ORF">A6M23_10240</name>
</gene>
<dbReference type="AlphaFoldDB" id="A0A1C2J6K1"/>
<feature type="compositionally biased region" description="Basic and acidic residues" evidence="1">
    <location>
        <begin position="99"/>
        <end position="110"/>
    </location>
</feature>
<comment type="caution">
    <text evidence="3">The sequence shown here is derived from an EMBL/GenBank/DDBJ whole genome shotgun (WGS) entry which is preliminary data.</text>
</comment>
<proteinExistence type="predicted"/>
<dbReference type="Proteomes" id="UP000095008">
    <property type="component" value="Unassembled WGS sequence"/>
</dbReference>
<accession>A0A1C2J6K1</accession>
<evidence type="ECO:0000313" key="3">
    <source>
        <dbReference type="EMBL" id="OCX72166.1"/>
    </source>
</evidence>
<evidence type="ECO:0000256" key="2">
    <source>
        <dbReference type="SAM" id="SignalP"/>
    </source>
</evidence>
<evidence type="ECO:0000256" key="1">
    <source>
        <dbReference type="SAM" id="MobiDB-lite"/>
    </source>
</evidence>
<sequence length="110" mass="11595">MLNPSQNLSGLVLVLAALHASSCVAAPKPLSSPTAPPKSAHMVHGVEGRVLPTTQGIKMDAMADIEAGESVGMAANTFGHQESRLKPLQDGFPSGSAKYARENLYKREKQ</sequence>
<reference evidence="3" key="1">
    <citation type="journal article" date="2016" name="Int. J. Mol. Sci.">
        <title>Comparative genomics of the extreme acidophile Acidithiobacillus thiooxidans reveals intraspecific divergence and niche adaptation.</title>
        <authorList>
            <person name="Zhang X."/>
            <person name="Feng X."/>
            <person name="Tao J."/>
            <person name="Ma L."/>
            <person name="Xiao Y."/>
            <person name="Liang Y."/>
            <person name="Liu X."/>
            <person name="Yin H."/>
        </authorList>
    </citation>
    <scope>NUCLEOTIDE SEQUENCE [LARGE SCALE GENOMIC DNA]</scope>
    <source>
        <strain evidence="3">DXS-W</strain>
    </source>
</reference>
<evidence type="ECO:0000313" key="4">
    <source>
        <dbReference type="Proteomes" id="UP000095008"/>
    </source>
</evidence>
<name>A0A1C2J6K1_ACITH</name>